<organism evidence="1 2">
    <name type="scientific">Pangasius djambal</name>
    <dbReference type="NCBI Taxonomy" id="1691987"/>
    <lineage>
        <taxon>Eukaryota</taxon>
        <taxon>Metazoa</taxon>
        <taxon>Chordata</taxon>
        <taxon>Craniata</taxon>
        <taxon>Vertebrata</taxon>
        <taxon>Euteleostomi</taxon>
        <taxon>Actinopterygii</taxon>
        <taxon>Neopterygii</taxon>
        <taxon>Teleostei</taxon>
        <taxon>Ostariophysi</taxon>
        <taxon>Siluriformes</taxon>
        <taxon>Pangasiidae</taxon>
        <taxon>Pangasius</taxon>
    </lineage>
</organism>
<keyword evidence="2" id="KW-1185">Reference proteome</keyword>
<accession>A0ACC5YRG6</accession>
<comment type="caution">
    <text evidence="1">The sequence shown here is derived from an EMBL/GenBank/DDBJ whole genome shotgun (WGS) entry which is preliminary data.</text>
</comment>
<dbReference type="Proteomes" id="UP000830395">
    <property type="component" value="Chromosome 12"/>
</dbReference>
<evidence type="ECO:0000313" key="2">
    <source>
        <dbReference type="Proteomes" id="UP000830395"/>
    </source>
</evidence>
<dbReference type="EMBL" id="CM040986">
    <property type="protein sequence ID" value="MCJ8738385.1"/>
    <property type="molecule type" value="Genomic_DNA"/>
</dbReference>
<protein>
    <submittedName>
        <fullName evidence="1">Uncharacterized protein</fullName>
    </submittedName>
</protein>
<sequence>MQCPECQCAVKAFFRFCPECGHRLSSQPSKTTGGKPPEQLVHQDKEGKQNQPDSDTDANSSSEHCTEIPGARVREKVISNPGLTSSLTDTNQDKDGYASERMPNEISTIKDVPQDGSSLSSEKATEENVRRSIDAASQNTQTSPHVQDRMAFQSHQMSSSDFPNTHVLPGNTRSEESECSIQSFPAPPGIRSSSSEASSQSNVRPDSVKCQLTEEHVEMEVNSSSSEPDSVNNLKTESPTDDFSPPRPDNELQSVQCALSDSAAQPQIQDQNEHKSPPSVNEATKVVLSSHTLSSTAGILPPSGDWNTKAPDTSSHGDLAKAQTEDLNQQSPVPLQPSISHATESTKEETHTLQCSTGQGEKQQNPLNRKLFGPYNNEEGTAAKPKADNVGNQQQTKHEDVKAQKKETNDLQKIRDKETPKQGFNTENPLPQEKNVPSDQNDEVGFQEVSSKKKKGNQNHPSNQQQDPKDITIFFHAILSKHFNIDPSRDSVTIRSGALAGNWSQDILKMEITRDLEHNGYLVHGKLQTSKKNVRNCIPYKYVVLKQGKSPEYEHIYKPAERVIVNRCLSIKENLLTQQGEWHQYDDIICTKPPHAPAVL</sequence>
<proteinExistence type="predicted"/>
<name>A0ACC5YRG6_9TELE</name>
<evidence type="ECO:0000313" key="1">
    <source>
        <dbReference type="EMBL" id="MCJ8738385.1"/>
    </source>
</evidence>
<reference evidence="1" key="1">
    <citation type="submission" date="2020-02" db="EMBL/GenBank/DDBJ databases">
        <title>Genome sequencing of the panga catfish, Pangasius djambal.</title>
        <authorList>
            <person name="Wen M."/>
            <person name="Zahm M."/>
            <person name="Roques C."/>
            <person name="Cabau C."/>
            <person name="Klopp C."/>
            <person name="Donnadieu C."/>
            <person name="Jouanno E."/>
            <person name="Avarre J.-C."/>
            <person name="Campet M."/>
            <person name="Ha T."/>
            <person name="Dugue R."/>
            <person name="Lampietro C."/>
            <person name="Louis A."/>
            <person name="Herpin A."/>
            <person name="Echchiki A."/>
            <person name="Berthelot C."/>
            <person name="Parey E."/>
            <person name="Roest-Crollius H."/>
            <person name="Braasch I."/>
            <person name="Postlethwait J.H."/>
            <person name="Bobe J."/>
            <person name="Montfort J."/>
            <person name="Bouchez O."/>
            <person name="Begum T."/>
            <person name="Schartl M."/>
            <person name="Gustiano R."/>
            <person name="Guiguen Y."/>
        </authorList>
    </citation>
    <scope>NUCLEOTIDE SEQUENCE</scope>
    <source>
        <strain evidence="1">Pdj_M5554</strain>
    </source>
</reference>
<gene>
    <name evidence="1" type="ORF">PDJAM_G00035320</name>
</gene>